<sequence length="377" mass="38801">MEFKLVLMTLRERKAGLVGAFVALLGASMLITAFGVLLQSGLGPGVAVQRYAGAPVVVGGPESFKVTEGKTKQRPLDRPAPLDRAVLDRVAAVEGVRRAVPDVGFPARLVDGRGRLDAGGGEQPSAGHGWAAAALGPFELTAGREPRQAGEVVLDARLAARVKARPGQRVRVAATQEAREYTVTGVAEWRGGNGALRSAALFFSDAEAEALYGHPGRIDAVGVLLAPGADPGQAAERIDRALAGTGAGTRLGGDRGRVEFPDVAAARSDLVELAASLGATVLLITMIVVASTLALAVHQRRRELALLRAVAATPRQIVRMLAAEVLVVALTASVLGCLPGVLVAKALMGALGAIGVIPADFAVSAGPSRAWSRCSPR</sequence>
<protein>
    <submittedName>
        <fullName evidence="10">Uncharacterized protein</fullName>
    </submittedName>
</protein>
<evidence type="ECO:0000259" key="8">
    <source>
        <dbReference type="Pfam" id="PF02687"/>
    </source>
</evidence>
<evidence type="ECO:0000256" key="7">
    <source>
        <dbReference type="SAM" id="Phobius"/>
    </source>
</evidence>
<evidence type="ECO:0000313" key="11">
    <source>
        <dbReference type="Proteomes" id="UP000027178"/>
    </source>
</evidence>
<evidence type="ECO:0000256" key="2">
    <source>
        <dbReference type="ARBA" id="ARBA00022475"/>
    </source>
</evidence>
<feature type="domain" description="ABC3 transporter permease C-terminal" evidence="8">
    <location>
        <begin position="277"/>
        <end position="348"/>
    </location>
</feature>
<dbReference type="PATRIC" id="fig|1348663.4.peg.463"/>
<dbReference type="Proteomes" id="UP000027178">
    <property type="component" value="Unassembled WGS sequence"/>
</dbReference>
<dbReference type="Pfam" id="PF12704">
    <property type="entry name" value="MacB_PCD"/>
    <property type="match status" value="1"/>
</dbReference>
<dbReference type="Pfam" id="PF02687">
    <property type="entry name" value="FtsX"/>
    <property type="match status" value="1"/>
</dbReference>
<comment type="caution">
    <text evidence="10">The sequence shown here is derived from an EMBL/GenBank/DDBJ whole genome shotgun (WGS) entry which is preliminary data.</text>
</comment>
<comment type="similarity">
    <text evidence="6">Belongs to the ABC-4 integral membrane protein family.</text>
</comment>
<evidence type="ECO:0000256" key="1">
    <source>
        <dbReference type="ARBA" id="ARBA00004651"/>
    </source>
</evidence>
<dbReference type="GO" id="GO:0005886">
    <property type="term" value="C:plasma membrane"/>
    <property type="evidence" value="ECO:0007669"/>
    <property type="project" value="UniProtKB-SubCell"/>
</dbReference>
<dbReference type="AlphaFoldDB" id="A0A066Z237"/>
<reference evidence="10 11" key="1">
    <citation type="submission" date="2014-05" db="EMBL/GenBank/DDBJ databases">
        <title>Draft Genome Sequence of Kitasatospora cheerisanensis KCTC 2395.</title>
        <authorList>
            <person name="Nam D.H."/>
        </authorList>
    </citation>
    <scope>NUCLEOTIDE SEQUENCE [LARGE SCALE GENOMIC DNA]</scope>
    <source>
        <strain evidence="10 11">KCTC 2395</strain>
    </source>
</reference>
<organism evidence="10 11">
    <name type="scientific">Kitasatospora cheerisanensis KCTC 2395</name>
    <dbReference type="NCBI Taxonomy" id="1348663"/>
    <lineage>
        <taxon>Bacteria</taxon>
        <taxon>Bacillati</taxon>
        <taxon>Actinomycetota</taxon>
        <taxon>Actinomycetes</taxon>
        <taxon>Kitasatosporales</taxon>
        <taxon>Streptomycetaceae</taxon>
        <taxon>Kitasatospora</taxon>
    </lineage>
</organism>
<evidence type="ECO:0000256" key="6">
    <source>
        <dbReference type="ARBA" id="ARBA00038076"/>
    </source>
</evidence>
<evidence type="ECO:0000313" key="10">
    <source>
        <dbReference type="EMBL" id="KDN87843.1"/>
    </source>
</evidence>
<keyword evidence="2" id="KW-1003">Cell membrane</keyword>
<evidence type="ECO:0000256" key="3">
    <source>
        <dbReference type="ARBA" id="ARBA00022692"/>
    </source>
</evidence>
<proteinExistence type="inferred from homology"/>
<dbReference type="InterPro" id="IPR050250">
    <property type="entry name" value="Macrolide_Exporter_MacB"/>
</dbReference>
<keyword evidence="3 7" id="KW-0812">Transmembrane</keyword>
<feature type="transmembrane region" description="Helical" evidence="7">
    <location>
        <begin position="273"/>
        <end position="297"/>
    </location>
</feature>
<feature type="transmembrane region" description="Helical" evidence="7">
    <location>
        <begin position="342"/>
        <end position="363"/>
    </location>
</feature>
<dbReference type="InterPro" id="IPR003838">
    <property type="entry name" value="ABC3_permease_C"/>
</dbReference>
<dbReference type="HOGENOM" id="CLU_045214_0_0_11"/>
<keyword evidence="4 7" id="KW-1133">Transmembrane helix</keyword>
<feature type="transmembrane region" description="Helical" evidence="7">
    <location>
        <begin position="317"/>
        <end position="336"/>
    </location>
</feature>
<evidence type="ECO:0000256" key="5">
    <source>
        <dbReference type="ARBA" id="ARBA00023136"/>
    </source>
</evidence>
<feature type="domain" description="MacB-like periplasmic core" evidence="9">
    <location>
        <begin position="66"/>
        <end position="240"/>
    </location>
</feature>
<keyword evidence="11" id="KW-1185">Reference proteome</keyword>
<gene>
    <name evidence="10" type="ORF">KCH_04900</name>
</gene>
<comment type="subcellular location">
    <subcellularLocation>
        <location evidence="1">Cell membrane</location>
        <topology evidence="1">Multi-pass membrane protein</topology>
    </subcellularLocation>
</comment>
<dbReference type="PANTHER" id="PTHR30572:SF4">
    <property type="entry name" value="ABC TRANSPORTER PERMEASE YTRF"/>
    <property type="match status" value="1"/>
</dbReference>
<evidence type="ECO:0000256" key="4">
    <source>
        <dbReference type="ARBA" id="ARBA00022989"/>
    </source>
</evidence>
<keyword evidence="5 7" id="KW-0472">Membrane</keyword>
<dbReference type="InterPro" id="IPR025857">
    <property type="entry name" value="MacB_PCD"/>
</dbReference>
<dbReference type="EMBL" id="JNBY01000015">
    <property type="protein sequence ID" value="KDN87843.1"/>
    <property type="molecule type" value="Genomic_DNA"/>
</dbReference>
<accession>A0A066Z237</accession>
<name>A0A066Z237_9ACTN</name>
<evidence type="ECO:0000259" key="9">
    <source>
        <dbReference type="Pfam" id="PF12704"/>
    </source>
</evidence>
<dbReference type="GO" id="GO:0022857">
    <property type="term" value="F:transmembrane transporter activity"/>
    <property type="evidence" value="ECO:0007669"/>
    <property type="project" value="TreeGrafter"/>
</dbReference>
<dbReference type="PANTHER" id="PTHR30572">
    <property type="entry name" value="MEMBRANE COMPONENT OF TRANSPORTER-RELATED"/>
    <property type="match status" value="1"/>
</dbReference>
<dbReference type="eggNOG" id="COG0577">
    <property type="taxonomic scope" value="Bacteria"/>
</dbReference>